<dbReference type="PROSITE" id="PS00107">
    <property type="entry name" value="PROTEIN_KINASE_ATP"/>
    <property type="match status" value="1"/>
</dbReference>
<reference evidence="9 10" key="1">
    <citation type="journal article" date="2014" name="Int. J. Syst. Evol. Microbiol.">
        <title>Streptomyces hoynatensis sp. nov., isolated from deep marine sediment.</title>
        <authorList>
            <person name="Veyisoglu A."/>
            <person name="Sahin N."/>
        </authorList>
    </citation>
    <scope>NUCLEOTIDE SEQUENCE [LARGE SCALE GENOMIC DNA]</scope>
    <source>
        <strain evidence="9 10">KCTC 29097</strain>
    </source>
</reference>
<dbReference type="InterPro" id="IPR011009">
    <property type="entry name" value="Kinase-like_dom_sf"/>
</dbReference>
<dbReference type="AlphaFoldDB" id="A0A3A9YU01"/>
<evidence type="ECO:0000259" key="8">
    <source>
        <dbReference type="PROSITE" id="PS50011"/>
    </source>
</evidence>
<evidence type="ECO:0000256" key="7">
    <source>
        <dbReference type="SAM" id="Phobius"/>
    </source>
</evidence>
<keyword evidence="10" id="KW-1185">Reference proteome</keyword>
<dbReference type="PROSITE" id="PS50011">
    <property type="entry name" value="PROTEIN_KINASE_DOM"/>
    <property type="match status" value="1"/>
</dbReference>
<evidence type="ECO:0000256" key="5">
    <source>
        <dbReference type="PROSITE-ProRule" id="PRU10141"/>
    </source>
</evidence>
<protein>
    <submittedName>
        <fullName evidence="9">Serine/threonine protein kinase</fullName>
    </submittedName>
</protein>
<evidence type="ECO:0000256" key="3">
    <source>
        <dbReference type="ARBA" id="ARBA00022777"/>
    </source>
</evidence>
<keyword evidence="2 5" id="KW-0547">Nucleotide-binding</keyword>
<evidence type="ECO:0000256" key="1">
    <source>
        <dbReference type="ARBA" id="ARBA00022679"/>
    </source>
</evidence>
<evidence type="ECO:0000256" key="2">
    <source>
        <dbReference type="ARBA" id="ARBA00022741"/>
    </source>
</evidence>
<evidence type="ECO:0000313" key="10">
    <source>
        <dbReference type="Proteomes" id="UP000272474"/>
    </source>
</evidence>
<dbReference type="CDD" id="cd14014">
    <property type="entry name" value="STKc_PknB_like"/>
    <property type="match status" value="1"/>
</dbReference>
<dbReference type="PANTHER" id="PTHR43289">
    <property type="entry name" value="MITOGEN-ACTIVATED PROTEIN KINASE KINASE KINASE 20-RELATED"/>
    <property type="match status" value="1"/>
</dbReference>
<gene>
    <name evidence="9" type="ORF">D7294_21470</name>
</gene>
<feature type="region of interest" description="Disordered" evidence="6">
    <location>
        <begin position="298"/>
        <end position="425"/>
    </location>
</feature>
<keyword evidence="7" id="KW-0472">Membrane</keyword>
<dbReference type="SMART" id="SM00220">
    <property type="entry name" value="S_TKc"/>
    <property type="match status" value="1"/>
</dbReference>
<dbReference type="Proteomes" id="UP000272474">
    <property type="component" value="Unassembled WGS sequence"/>
</dbReference>
<dbReference type="PANTHER" id="PTHR43289:SF34">
    <property type="entry name" value="SERINE_THREONINE-PROTEIN KINASE YBDM-RELATED"/>
    <property type="match status" value="1"/>
</dbReference>
<dbReference type="SUPFAM" id="SSF56112">
    <property type="entry name" value="Protein kinase-like (PK-like)"/>
    <property type="match status" value="1"/>
</dbReference>
<dbReference type="OrthoDB" id="9762169at2"/>
<feature type="region of interest" description="Disordered" evidence="6">
    <location>
        <begin position="457"/>
        <end position="500"/>
    </location>
</feature>
<feature type="compositionally biased region" description="Pro residues" evidence="6">
    <location>
        <begin position="366"/>
        <end position="378"/>
    </location>
</feature>
<evidence type="ECO:0000256" key="6">
    <source>
        <dbReference type="SAM" id="MobiDB-lite"/>
    </source>
</evidence>
<evidence type="ECO:0000313" key="9">
    <source>
        <dbReference type="EMBL" id="RKN39551.1"/>
    </source>
</evidence>
<feature type="binding site" evidence="5">
    <location>
        <position position="43"/>
    </location>
    <ligand>
        <name>ATP</name>
        <dbReference type="ChEBI" id="CHEBI:30616"/>
    </ligand>
</feature>
<dbReference type="GO" id="GO:0005524">
    <property type="term" value="F:ATP binding"/>
    <property type="evidence" value="ECO:0007669"/>
    <property type="project" value="UniProtKB-UniRule"/>
</dbReference>
<dbReference type="Gene3D" id="3.30.200.20">
    <property type="entry name" value="Phosphorylase Kinase, domain 1"/>
    <property type="match status" value="1"/>
</dbReference>
<comment type="caution">
    <text evidence="9">The sequence shown here is derived from an EMBL/GenBank/DDBJ whole genome shotgun (WGS) entry which is preliminary data.</text>
</comment>
<dbReference type="InterPro" id="IPR000719">
    <property type="entry name" value="Prot_kinase_dom"/>
</dbReference>
<keyword evidence="7" id="KW-0812">Transmembrane</keyword>
<dbReference type="PROSITE" id="PS00108">
    <property type="entry name" value="PROTEIN_KINASE_ST"/>
    <property type="match status" value="1"/>
</dbReference>
<organism evidence="9 10">
    <name type="scientific">Streptomyces hoynatensis</name>
    <dbReference type="NCBI Taxonomy" id="1141874"/>
    <lineage>
        <taxon>Bacteria</taxon>
        <taxon>Bacillati</taxon>
        <taxon>Actinomycetota</taxon>
        <taxon>Actinomycetes</taxon>
        <taxon>Kitasatosporales</taxon>
        <taxon>Streptomycetaceae</taxon>
        <taxon>Streptomyces</taxon>
    </lineage>
</organism>
<accession>A0A3A9YU01</accession>
<sequence length="718" mass="73986">MKPLGPSDPQRVGHYRLLGKLGAGGMGSVYLARSDRGRTVAVKLVQPELAAQPEFRQRFQHEVDAARRVGGEWTAPVLDCDTEAETPWVATGYVAGPSLHEVVADSYGPLPERTLFVLANGLVKALRDIHAAGLVHRDLKPSNVMITIDGPRVIDFGIARALESGEGLTRTGAAVGSPGFMSPEQCRGETLTAASDIFCLGSVLTFAATGRTPFGDANSAMTALMLRIVQGEQDLEGVPEAVKPLIESCLTQDPTQRPSLDQLLQYTDIPDAGDEPWLPGALVARLGRHAVELLDSEDPLQAPPLPQNAPPPAMPQQPPVTPLPPGASPVPPAPPTPTQLSVPATPPPPQGPGTGVNAMATMTSAVPPPGYGTPPPPGQGGYGFPQQAPGTPAYGYPQDPNAQGAYGPGYPGGPTVVGPPAGPGGPRRNNNTAWIIVAAVAVLALVVGVAVFALGGDSDDEADDPPTSPSSSASPDPSGSASPSQEQSQSAPPQDPSATVPYEFVGAWEGEVSGGAEGANFQRIEISEGGAGATVATQYTVLTQLMCTEQAVLTSATGSSISISGTGVTGTSPSGATCQPYGEQTIQYQTDGSLLWSDGTRTATLQPAALYVDSDGMPLGIYDHTFAAPDFQFTAEYSANAGDLALTYTNGSCTWQSVLIAGGVSETSVLVGPGEVTSGSCDPLPPYRIEWTDPSTTNDVVQMTPFGESSGFQATLSQ</sequence>
<dbReference type="InterPro" id="IPR017441">
    <property type="entry name" value="Protein_kinase_ATP_BS"/>
</dbReference>
<keyword evidence="7" id="KW-1133">Transmembrane helix</keyword>
<keyword evidence="4 5" id="KW-0067">ATP-binding</keyword>
<keyword evidence="1" id="KW-0808">Transferase</keyword>
<dbReference type="GO" id="GO:0004674">
    <property type="term" value="F:protein serine/threonine kinase activity"/>
    <property type="evidence" value="ECO:0007669"/>
    <property type="project" value="UniProtKB-KW"/>
</dbReference>
<proteinExistence type="predicted"/>
<keyword evidence="9" id="KW-0723">Serine/threonine-protein kinase</keyword>
<dbReference type="Gene3D" id="1.10.510.10">
    <property type="entry name" value="Transferase(Phosphotransferase) domain 1"/>
    <property type="match status" value="1"/>
</dbReference>
<dbReference type="Pfam" id="PF00069">
    <property type="entry name" value="Pkinase"/>
    <property type="match status" value="1"/>
</dbReference>
<feature type="compositionally biased region" description="Low complexity" evidence="6">
    <location>
        <begin position="469"/>
        <end position="498"/>
    </location>
</feature>
<feature type="transmembrane region" description="Helical" evidence="7">
    <location>
        <begin position="433"/>
        <end position="454"/>
    </location>
</feature>
<evidence type="ECO:0000256" key="4">
    <source>
        <dbReference type="ARBA" id="ARBA00022840"/>
    </source>
</evidence>
<name>A0A3A9YU01_9ACTN</name>
<dbReference type="InterPro" id="IPR008271">
    <property type="entry name" value="Ser/Thr_kinase_AS"/>
</dbReference>
<feature type="domain" description="Protein kinase" evidence="8">
    <location>
        <begin position="15"/>
        <end position="278"/>
    </location>
</feature>
<feature type="compositionally biased region" description="Pro residues" evidence="6">
    <location>
        <begin position="301"/>
        <end position="337"/>
    </location>
</feature>
<dbReference type="EMBL" id="RBAL01000013">
    <property type="protein sequence ID" value="RKN39551.1"/>
    <property type="molecule type" value="Genomic_DNA"/>
</dbReference>
<keyword evidence="3 9" id="KW-0418">Kinase</keyword>